<feature type="transmembrane region" description="Helical" evidence="1">
    <location>
        <begin position="323"/>
        <end position="342"/>
    </location>
</feature>
<dbReference type="AlphaFoldDB" id="A0AAT9GWP2"/>
<dbReference type="EMBL" id="AP031573">
    <property type="protein sequence ID" value="BFM41656.1"/>
    <property type="molecule type" value="Genomic_DNA"/>
</dbReference>
<feature type="transmembrane region" description="Helical" evidence="1">
    <location>
        <begin position="299"/>
        <end position="318"/>
    </location>
</feature>
<dbReference type="RefSeq" id="WP_369616911.1">
    <property type="nucleotide sequence ID" value="NZ_AP031573.1"/>
</dbReference>
<feature type="transmembrane region" description="Helical" evidence="1">
    <location>
        <begin position="271"/>
        <end position="293"/>
    </location>
</feature>
<keyword evidence="1" id="KW-1133">Transmembrane helix</keyword>
<reference evidence="2" key="1">
    <citation type="submission" date="2024-05" db="EMBL/GenBank/DDBJ databases">
        <title>Whole-Genome Sequence of CFS9, a Potential Fish Probiotic Isolated from the Body Surface of Silurus asotus.</title>
        <authorList>
            <person name="Kojima M."/>
            <person name="Tobioka K."/>
            <person name="Yokota K."/>
            <person name="Nakatani H."/>
            <person name="Hori K."/>
            <person name="Tamaru Y."/>
            <person name="Okazaki F."/>
        </authorList>
    </citation>
    <scope>NUCLEOTIDE SEQUENCE</scope>
    <source>
        <strain evidence="2">CFS9</strain>
    </source>
</reference>
<keyword evidence="1" id="KW-0472">Membrane</keyword>
<keyword evidence="1" id="KW-0812">Transmembrane</keyword>
<evidence type="ECO:0000313" key="2">
    <source>
        <dbReference type="EMBL" id="BFM41656.1"/>
    </source>
</evidence>
<accession>A0AAT9GWP2</accession>
<organism evidence="2">
    <name type="scientific">Flavobacterium sp. CFS9</name>
    <dbReference type="NCBI Taxonomy" id="3143118"/>
    <lineage>
        <taxon>Bacteria</taxon>
        <taxon>Pseudomonadati</taxon>
        <taxon>Bacteroidota</taxon>
        <taxon>Flavobacteriia</taxon>
        <taxon>Flavobacteriales</taxon>
        <taxon>Flavobacteriaceae</taxon>
        <taxon>Flavobacterium</taxon>
    </lineage>
</organism>
<protein>
    <submittedName>
        <fullName evidence="2">Uncharacterized protein</fullName>
    </submittedName>
</protein>
<sequence length="875" mass="93707">MLGGLASINVKFQVDLSQFSTGMQNALRSIDKFGQKMQQMGRTMTTFVTAPLLAAAGAAVKFASDYQESLNKVDVAFDTSSGAVKEFGKTALETYGIAEGTALDMAAAYGDMGTSMGLTTAQAGKMSTALVGLAGDLSSFKNIGIDQANTALSSIFTGETESLKKLGIVMTEQNLQEFALSKGIKTRIKDMDQASKVNLRYAYVMEATSNAHGDFARTGGGAANQSRIFKESLKELGQMFGQVILPYFTKAITSVNGFLKGLMGMSEGSKVTIVAVAGLAAAIGPLLIGIGAVASTIPLLVSGFMALRTAVMATYAVIAANPFAVLVLVAQAAAMAMLVYAVNTKKVATAQDDLNEAIKKGDQNAVAEIATLDKLYASATNTKLSTIERKKAVDDLQALYPAYFKNLKDEIVLNGYAKNTYDELREAIFNKSRATAIDNELQKRANERVEQEIKLRNNIAATEAEIVRLRSGANVVVIQEANAAEKTARITMTKSELIARQTELLRIQNAELKKFNEDNLKADEVLFSAKEEYLKKTGKLEENEKLKLQDIKIGTDAIKDSISALKPGTIAYYESLIKLQQEEQKNNVLSNAEWLKKQAIIDSYQKKIDEITKKQQVKLPRPALPDATSFDGIVPSFSLEDLKGQLSYFEKLREQFSTTAEEYKRLTTQINNTKIKIDAIEGAEELNTKIVKLTEAQKRMAEVAELTSKGVSDAFSGLASSLVESLGLAKNGFGGFLAGMIQTVTKLIAMMLASAISQSIAGATASGTATGPAAVFTTPAFIATAIGGVLAAFAAIPKFATGGIVGGSSFFGDKILARVNSGEMIFNSDQQRSLYNMLSGAGSNVNITLGGGFVLDGNKLRLVLDRTDKRNSRIG</sequence>
<proteinExistence type="predicted"/>
<gene>
    <name evidence="2" type="ORF">CFS9_02970</name>
</gene>
<name>A0AAT9GWP2_9FLAO</name>
<evidence type="ECO:0000256" key="1">
    <source>
        <dbReference type="SAM" id="Phobius"/>
    </source>
</evidence>